<dbReference type="PROSITE" id="PS01151">
    <property type="entry name" value="FIMBRIAL_USHER"/>
    <property type="match status" value="1"/>
</dbReference>
<evidence type="ECO:0000259" key="2">
    <source>
        <dbReference type="Pfam" id="PF13953"/>
    </source>
</evidence>
<dbReference type="InterPro" id="IPR025949">
    <property type="entry name" value="PapC-like_C"/>
</dbReference>
<keyword evidence="1" id="KW-1029">Fimbrium biogenesis</keyword>
<dbReference type="EMBL" id="JACHHN010000010">
    <property type="protein sequence ID" value="MBB5193200.1"/>
    <property type="molecule type" value="Genomic_DNA"/>
</dbReference>
<dbReference type="Gene3D" id="2.60.40.2070">
    <property type="match status" value="1"/>
</dbReference>
<keyword evidence="1" id="KW-0472">Membrane</keyword>
<dbReference type="InterPro" id="IPR043142">
    <property type="entry name" value="PapC-like_C_sf"/>
</dbReference>
<name>A0A840RL51_9NEIS</name>
<dbReference type="Pfam" id="PF00577">
    <property type="entry name" value="Usher"/>
    <property type="match status" value="1"/>
</dbReference>
<feature type="domain" description="PapC-like C-terminal" evidence="2">
    <location>
        <begin position="723"/>
        <end position="786"/>
    </location>
</feature>
<comment type="similarity">
    <text evidence="1">Belongs to the fimbrial export usher family.</text>
</comment>
<sequence length="806" mass="86386">MRAERENGPVSVHLSALLVRAGGRAALLGMLLLTPTAGRSASTGLPPAPRAMTSPADTALYLELVINGLPQGKVVPVINRDGHFYVALSDLSGLHLPSGIRFDLADGAAAVDTVPGVKVKYGQSTQQLLIDVPPDWLPTQNVGPAVPSVHAPARASPGALFNYDIYASKPQIGAGGVSAWHEFRAFEDEGVFSSTGTYHRSFAGQAQSADGYTRYDTTLTHSDEDSMQTWQLGDVVTNSLSWTSAVRLGGGQIARDFSIRPDVITYPLPRFAGETAVPTSVDLFINGYKSSSAQLQPGPFALTNVPYINGAGEAVVVTTDALGRQVSTTIPFYVATTLLRPGETDFSVAGGKLRMDYGLRSFSYGDGAVSGTLRGGVTNNLTLESHVEAAHGFALAGGGLALKLDDAGVINFSASGSHMNGQSGNQVSVGYQYSNRRFSFNALHIGRSLNYGDLSTYDIKLGSFARASTQVTGNVSLDRFGNIGAGYFDVKSSDGSRTRLVNLSWSLGLWGASSIYFSLNRDLDEKTWAGAAQLVVPLDNWGTVTAGMQHVPGTGNQEQLNYSRAVPSEGGFGWTLNESRGSNMPDYHQADLTWRNRYTQLQGGAYGNPGNFTRWGEATGALVYMDSDVFLTNRVNEAFVLVSADGQPNLPVHYENQYVGSTDRNGHLLVPWTTSWYPAHYDIDPLNLPSDYDTPIVEQRVAVRAGSGYLLEFPVRHIVAAVITLVDSQGQPLPIGTRVTLLDSSAVMRLALVGWDGKVYFDDLQPENRIRAELANDRFCELTFAVESTRHTAAQVGPLLCVPAGP</sequence>
<evidence type="ECO:0000256" key="1">
    <source>
        <dbReference type="RuleBase" id="RU003884"/>
    </source>
</evidence>
<accession>A0A840RL51</accession>
<dbReference type="InterPro" id="IPR000015">
    <property type="entry name" value="Fimb_usher"/>
</dbReference>
<dbReference type="InterPro" id="IPR042186">
    <property type="entry name" value="FimD_plug_dom"/>
</dbReference>
<dbReference type="GO" id="GO:0009279">
    <property type="term" value="C:cell outer membrane"/>
    <property type="evidence" value="ECO:0007669"/>
    <property type="project" value="UniProtKB-SubCell"/>
</dbReference>
<protein>
    <submittedName>
        <fullName evidence="3">Outer membrane usher protein</fullName>
    </submittedName>
</protein>
<keyword evidence="4" id="KW-1185">Reference proteome</keyword>
<dbReference type="Gene3D" id="2.60.40.2610">
    <property type="entry name" value="Outer membrane usher protein FimD, plug domain"/>
    <property type="match status" value="1"/>
</dbReference>
<dbReference type="RefSeq" id="WP_184102855.1">
    <property type="nucleotide sequence ID" value="NZ_JACHHN010000010.1"/>
</dbReference>
<reference evidence="3 4" key="1">
    <citation type="submission" date="2020-08" db="EMBL/GenBank/DDBJ databases">
        <title>Genomic Encyclopedia of Type Strains, Phase IV (KMG-IV): sequencing the most valuable type-strain genomes for metagenomic binning, comparative biology and taxonomic classification.</title>
        <authorList>
            <person name="Goeker M."/>
        </authorList>
    </citation>
    <scope>NUCLEOTIDE SEQUENCE [LARGE SCALE GENOMIC DNA]</scope>
    <source>
        <strain evidence="3 4">DSM 18233</strain>
    </source>
</reference>
<evidence type="ECO:0000313" key="3">
    <source>
        <dbReference type="EMBL" id="MBB5193200.1"/>
    </source>
</evidence>
<dbReference type="PANTHER" id="PTHR30451">
    <property type="entry name" value="OUTER MEMBRANE USHER PROTEIN"/>
    <property type="match status" value="1"/>
</dbReference>
<comment type="subcellular location">
    <subcellularLocation>
        <location evidence="1">Cell outer membrane</location>
        <topology evidence="1">Multi-pass membrane protein</topology>
    </subcellularLocation>
</comment>
<keyword evidence="1" id="KW-0812">Transmembrane</keyword>
<comment type="caution">
    <text evidence="3">The sequence shown here is derived from an EMBL/GenBank/DDBJ whole genome shotgun (WGS) entry which is preliminary data.</text>
</comment>
<dbReference type="AlphaFoldDB" id="A0A840RL51"/>
<gene>
    <name evidence="3" type="ORF">HNQ50_003954</name>
</gene>
<evidence type="ECO:0000313" key="4">
    <source>
        <dbReference type="Proteomes" id="UP000543030"/>
    </source>
</evidence>
<dbReference type="GO" id="GO:0009297">
    <property type="term" value="P:pilus assembly"/>
    <property type="evidence" value="ECO:0007669"/>
    <property type="project" value="InterPro"/>
</dbReference>
<dbReference type="Gene3D" id="2.60.40.3110">
    <property type="match status" value="1"/>
</dbReference>
<dbReference type="Pfam" id="PF13953">
    <property type="entry name" value="PapC_C"/>
    <property type="match status" value="1"/>
</dbReference>
<proteinExistence type="inferred from homology"/>
<dbReference type="GO" id="GO:0015473">
    <property type="term" value="F:fimbrial usher porin activity"/>
    <property type="evidence" value="ECO:0007669"/>
    <property type="project" value="InterPro"/>
</dbReference>
<keyword evidence="1" id="KW-0998">Cell outer membrane</keyword>
<dbReference type="InterPro" id="IPR018030">
    <property type="entry name" value="Fimbrial_membr_usher_CS"/>
</dbReference>
<dbReference type="Proteomes" id="UP000543030">
    <property type="component" value="Unassembled WGS sequence"/>
</dbReference>
<organism evidence="3 4">
    <name type="scientific">Silvimonas terrae</name>
    <dbReference type="NCBI Taxonomy" id="300266"/>
    <lineage>
        <taxon>Bacteria</taxon>
        <taxon>Pseudomonadati</taxon>
        <taxon>Pseudomonadota</taxon>
        <taxon>Betaproteobacteria</taxon>
        <taxon>Neisseriales</taxon>
        <taxon>Chitinibacteraceae</taxon>
        <taxon>Silvimonas</taxon>
    </lineage>
</organism>
<keyword evidence="1" id="KW-0813">Transport</keyword>
<dbReference type="PANTHER" id="PTHR30451:SF5">
    <property type="entry name" value="SLR0019 PROTEIN"/>
    <property type="match status" value="1"/>
</dbReference>